<comment type="caution">
    <text evidence="3">The sequence shown here is derived from an EMBL/GenBank/DDBJ whole genome shotgun (WGS) entry which is preliminary data.</text>
</comment>
<dbReference type="GO" id="GO:0031419">
    <property type="term" value="F:cobalamin binding"/>
    <property type="evidence" value="ECO:0007669"/>
    <property type="project" value="InterPro"/>
</dbReference>
<dbReference type="SUPFAM" id="SSF46955">
    <property type="entry name" value="Putative DNA-binding domain"/>
    <property type="match status" value="1"/>
</dbReference>
<dbReference type="PROSITE" id="PS50937">
    <property type="entry name" value="HTH_MERR_2"/>
    <property type="match status" value="1"/>
</dbReference>
<feature type="domain" description="HTH merR-type" evidence="1">
    <location>
        <begin position="1"/>
        <end position="71"/>
    </location>
</feature>
<dbReference type="GO" id="GO:0006355">
    <property type="term" value="P:regulation of DNA-templated transcription"/>
    <property type="evidence" value="ECO:0007669"/>
    <property type="project" value="InterPro"/>
</dbReference>
<dbReference type="SUPFAM" id="SSF52242">
    <property type="entry name" value="Cobalamin (vitamin B12)-binding domain"/>
    <property type="match status" value="1"/>
</dbReference>
<accession>A0A7W8CR80</accession>
<dbReference type="Gene3D" id="3.40.50.280">
    <property type="entry name" value="Cobalamin-binding domain"/>
    <property type="match status" value="1"/>
</dbReference>
<dbReference type="InterPro" id="IPR036724">
    <property type="entry name" value="Cobalamin-bd_sf"/>
</dbReference>
<keyword evidence="4" id="KW-1185">Reference proteome</keyword>
<dbReference type="InterPro" id="IPR009061">
    <property type="entry name" value="DNA-bd_dom_put_sf"/>
</dbReference>
<dbReference type="Pfam" id="PF02607">
    <property type="entry name" value="B12-binding_2"/>
    <property type="match status" value="1"/>
</dbReference>
<organism evidence="3 4">
    <name type="scientific">Planococcus koreensis</name>
    <dbReference type="NCBI Taxonomy" id="112331"/>
    <lineage>
        <taxon>Bacteria</taxon>
        <taxon>Bacillati</taxon>
        <taxon>Bacillota</taxon>
        <taxon>Bacilli</taxon>
        <taxon>Bacillales</taxon>
        <taxon>Caryophanaceae</taxon>
        <taxon>Planococcus</taxon>
    </lineage>
</organism>
<evidence type="ECO:0000313" key="3">
    <source>
        <dbReference type="EMBL" id="MBB5180180.1"/>
    </source>
</evidence>
<keyword evidence="3" id="KW-0238">DNA-binding</keyword>
<dbReference type="CDD" id="cd01104">
    <property type="entry name" value="HTH_MlrA-CarA"/>
    <property type="match status" value="1"/>
</dbReference>
<dbReference type="RefSeq" id="WP_135503883.1">
    <property type="nucleotide sequence ID" value="NZ_JACHHE010000004.1"/>
</dbReference>
<dbReference type="InterPro" id="IPR003759">
    <property type="entry name" value="Cbl-bd_cap"/>
</dbReference>
<dbReference type="PROSITE" id="PS51332">
    <property type="entry name" value="B12_BINDING"/>
    <property type="match status" value="1"/>
</dbReference>
<dbReference type="InterPro" id="IPR000551">
    <property type="entry name" value="MerR-type_HTH_dom"/>
</dbReference>
<protein>
    <submittedName>
        <fullName evidence="3">DNA-binding transcriptional MerR regulator/methylmalonyl-CoA mutase cobalamin-binding subunit</fullName>
    </submittedName>
</protein>
<dbReference type="InterPro" id="IPR036594">
    <property type="entry name" value="Meth_synthase_dom"/>
</dbReference>
<dbReference type="Gene3D" id="1.10.1660.10">
    <property type="match status" value="1"/>
</dbReference>
<dbReference type="Pfam" id="PF02310">
    <property type="entry name" value="B12-binding"/>
    <property type="match status" value="1"/>
</dbReference>
<evidence type="ECO:0000259" key="1">
    <source>
        <dbReference type="PROSITE" id="PS50937"/>
    </source>
</evidence>
<dbReference type="CDD" id="cd02065">
    <property type="entry name" value="B12-binding_like"/>
    <property type="match status" value="1"/>
</dbReference>
<sequence>MYNIKAAAKILDMPKVTIRSWETRYSAITPARTETGHRLYSDQNLEDLKWLKIQVQEKGIKISEAVKQLHSSKRKPIEKVQNPGDFDADTYDKQIYELYMAASELDTERFNYLLDLNFSLFHYRTVFFSIVVPLMVQIGKEWENGSMPVAHEHLISHIIQQRFTQFFRVFPTSPDLPKVMAFCPTGEYHQLGLMLFTLFLRENGFSVMFLGANTPLDGLAKIVEQQDVRIVCMAISDPSSRPLAEKYVAEIGAADKSVHFMVGGQGVIEPLTTGNVSFLGPTYESWQQELDRIKKLPLSKA</sequence>
<dbReference type="Pfam" id="PF13411">
    <property type="entry name" value="MerR_1"/>
    <property type="match status" value="1"/>
</dbReference>
<dbReference type="GO" id="GO:0046872">
    <property type="term" value="F:metal ion binding"/>
    <property type="evidence" value="ECO:0007669"/>
    <property type="project" value="InterPro"/>
</dbReference>
<gene>
    <name evidence="3" type="ORF">HNQ44_001608</name>
</gene>
<name>A0A7W8CR80_9BACL</name>
<feature type="domain" description="B12-binding" evidence="2">
    <location>
        <begin position="176"/>
        <end position="300"/>
    </location>
</feature>
<dbReference type="Gene3D" id="1.10.1240.10">
    <property type="entry name" value="Methionine synthase domain"/>
    <property type="match status" value="1"/>
</dbReference>
<dbReference type="OrthoDB" id="9800334at2"/>
<dbReference type="GO" id="GO:0003677">
    <property type="term" value="F:DNA binding"/>
    <property type="evidence" value="ECO:0007669"/>
    <property type="project" value="UniProtKB-KW"/>
</dbReference>
<dbReference type="Proteomes" id="UP000525923">
    <property type="component" value="Unassembled WGS sequence"/>
</dbReference>
<dbReference type="EMBL" id="JACHHE010000004">
    <property type="protein sequence ID" value="MBB5180180.1"/>
    <property type="molecule type" value="Genomic_DNA"/>
</dbReference>
<reference evidence="3 4" key="1">
    <citation type="submission" date="2020-08" db="EMBL/GenBank/DDBJ databases">
        <title>Genomic Encyclopedia of Type Strains, Phase IV (KMG-IV): sequencing the most valuable type-strain genomes for metagenomic binning, comparative biology and taxonomic classification.</title>
        <authorList>
            <person name="Goeker M."/>
        </authorList>
    </citation>
    <scope>NUCLEOTIDE SEQUENCE [LARGE SCALE GENOMIC DNA]</scope>
    <source>
        <strain evidence="3 4">DSM 15895</strain>
    </source>
</reference>
<dbReference type="InterPro" id="IPR006158">
    <property type="entry name" value="Cobalamin-bd"/>
</dbReference>
<evidence type="ECO:0000313" key="4">
    <source>
        <dbReference type="Proteomes" id="UP000525923"/>
    </source>
</evidence>
<proteinExistence type="predicted"/>
<evidence type="ECO:0000259" key="2">
    <source>
        <dbReference type="PROSITE" id="PS51332"/>
    </source>
</evidence>
<dbReference type="SMART" id="SM00422">
    <property type="entry name" value="HTH_MERR"/>
    <property type="match status" value="1"/>
</dbReference>
<dbReference type="AlphaFoldDB" id="A0A7W8CR80"/>